<proteinExistence type="predicted"/>
<evidence type="ECO:0000256" key="1">
    <source>
        <dbReference type="SAM" id="SignalP"/>
    </source>
</evidence>
<keyword evidence="1" id="KW-0732">Signal</keyword>
<feature type="chain" id="PRO_5046815625" evidence="1">
    <location>
        <begin position="21"/>
        <end position="147"/>
    </location>
</feature>
<dbReference type="InterPro" id="IPR025381">
    <property type="entry name" value="DUF4296"/>
</dbReference>
<keyword evidence="4" id="KW-1185">Reference proteome</keyword>
<sequence length="147" mass="16689">MRIYKYLFFLGLLAFAACQSQEPVPADVISEDRMPAIVADIHIVDGDLYNVPQTPDSLYKYSMGHYMAVFKKYHTDSVQFKKSYTWYTRHPVKLDEIYDNVLKILQTKNDSIAKIKVPPPKPAAPVNTPVKIPIRVPVRPANAVPAK</sequence>
<dbReference type="Proteomes" id="UP000632774">
    <property type="component" value="Unassembled WGS sequence"/>
</dbReference>
<gene>
    <name evidence="3" type="ORF">IRJ18_06620</name>
</gene>
<evidence type="ECO:0000313" key="4">
    <source>
        <dbReference type="Proteomes" id="UP000632774"/>
    </source>
</evidence>
<dbReference type="Pfam" id="PF14129">
    <property type="entry name" value="DUF4296"/>
    <property type="match status" value="1"/>
</dbReference>
<feature type="signal peptide" evidence="1">
    <location>
        <begin position="1"/>
        <end position="20"/>
    </location>
</feature>
<evidence type="ECO:0000259" key="2">
    <source>
        <dbReference type="Pfam" id="PF14129"/>
    </source>
</evidence>
<reference evidence="3 4" key="1">
    <citation type="submission" date="2020-10" db="EMBL/GenBank/DDBJ databases">
        <title>Mucilaginibacter mali sp. nov., isolated from rhizosphere soil of apple orchard.</title>
        <authorList>
            <person name="Lee J.-S."/>
            <person name="Kim H.S."/>
            <person name="Kim J.-S."/>
        </authorList>
    </citation>
    <scope>NUCLEOTIDE SEQUENCE [LARGE SCALE GENOMIC DNA]</scope>
    <source>
        <strain evidence="3 4">KCTC 23157</strain>
    </source>
</reference>
<name>A0ABR9XF66_9SPHI</name>
<protein>
    <submittedName>
        <fullName evidence="3">DUF4296 domain-containing protein</fullName>
    </submittedName>
</protein>
<comment type="caution">
    <text evidence="3">The sequence shown here is derived from an EMBL/GenBank/DDBJ whole genome shotgun (WGS) entry which is preliminary data.</text>
</comment>
<dbReference type="RefSeq" id="WP_194105404.1">
    <property type="nucleotide sequence ID" value="NZ_JADFFM010000001.1"/>
</dbReference>
<dbReference type="EMBL" id="JADFFM010000001">
    <property type="protein sequence ID" value="MBE9666029.1"/>
    <property type="molecule type" value="Genomic_DNA"/>
</dbReference>
<dbReference type="PROSITE" id="PS51257">
    <property type="entry name" value="PROKAR_LIPOPROTEIN"/>
    <property type="match status" value="1"/>
</dbReference>
<organism evidence="3 4">
    <name type="scientific">Mucilaginibacter boryungensis</name>
    <dbReference type="NCBI Taxonomy" id="768480"/>
    <lineage>
        <taxon>Bacteria</taxon>
        <taxon>Pseudomonadati</taxon>
        <taxon>Bacteroidota</taxon>
        <taxon>Sphingobacteriia</taxon>
        <taxon>Sphingobacteriales</taxon>
        <taxon>Sphingobacteriaceae</taxon>
        <taxon>Mucilaginibacter</taxon>
    </lineage>
</organism>
<accession>A0ABR9XF66</accession>
<feature type="domain" description="DUF4296" evidence="2">
    <location>
        <begin position="25"/>
        <end position="110"/>
    </location>
</feature>
<evidence type="ECO:0000313" key="3">
    <source>
        <dbReference type="EMBL" id="MBE9666029.1"/>
    </source>
</evidence>